<feature type="domain" description="MYND-type" evidence="6">
    <location>
        <begin position="408"/>
        <end position="456"/>
    </location>
</feature>
<dbReference type="KEGG" id="cci:CC1G_09073"/>
<feature type="compositionally biased region" description="Acidic residues" evidence="5">
    <location>
        <begin position="591"/>
        <end position="600"/>
    </location>
</feature>
<evidence type="ECO:0000256" key="3">
    <source>
        <dbReference type="ARBA" id="ARBA00022833"/>
    </source>
</evidence>
<name>A8P313_COPC7</name>
<evidence type="ECO:0000256" key="5">
    <source>
        <dbReference type="SAM" id="MobiDB-lite"/>
    </source>
</evidence>
<proteinExistence type="predicted"/>
<dbReference type="SUPFAM" id="SSF144232">
    <property type="entry name" value="HIT/MYND zinc finger-like"/>
    <property type="match status" value="1"/>
</dbReference>
<reference evidence="7 8" key="1">
    <citation type="journal article" date="2010" name="Proc. Natl. Acad. Sci. U.S.A.">
        <title>Insights into evolution of multicellular fungi from the assembled chromosomes of the mushroom Coprinopsis cinerea (Coprinus cinereus).</title>
        <authorList>
            <person name="Stajich J.E."/>
            <person name="Wilke S.K."/>
            <person name="Ahren D."/>
            <person name="Au C.H."/>
            <person name="Birren B.W."/>
            <person name="Borodovsky M."/>
            <person name="Burns C."/>
            <person name="Canback B."/>
            <person name="Casselton L.A."/>
            <person name="Cheng C.K."/>
            <person name="Deng J."/>
            <person name="Dietrich F.S."/>
            <person name="Fargo D.C."/>
            <person name="Farman M.L."/>
            <person name="Gathman A.C."/>
            <person name="Goldberg J."/>
            <person name="Guigo R."/>
            <person name="Hoegger P.J."/>
            <person name="Hooker J.B."/>
            <person name="Huggins A."/>
            <person name="James T.Y."/>
            <person name="Kamada T."/>
            <person name="Kilaru S."/>
            <person name="Kodira C."/>
            <person name="Kues U."/>
            <person name="Kupfer D."/>
            <person name="Kwan H.S."/>
            <person name="Lomsadze A."/>
            <person name="Li W."/>
            <person name="Lilly W.W."/>
            <person name="Ma L.J."/>
            <person name="Mackey A.J."/>
            <person name="Manning G."/>
            <person name="Martin F."/>
            <person name="Muraguchi H."/>
            <person name="Natvig D.O."/>
            <person name="Palmerini H."/>
            <person name="Ramesh M.A."/>
            <person name="Rehmeyer C.J."/>
            <person name="Roe B.A."/>
            <person name="Shenoy N."/>
            <person name="Stanke M."/>
            <person name="Ter-Hovhannisyan V."/>
            <person name="Tunlid A."/>
            <person name="Velagapudi R."/>
            <person name="Vision T.J."/>
            <person name="Zeng Q."/>
            <person name="Zolan M.E."/>
            <person name="Pukkila P.J."/>
        </authorList>
    </citation>
    <scope>NUCLEOTIDE SEQUENCE [LARGE SCALE GENOMIC DNA]</scope>
    <source>
        <strain evidence="8">Okayama-7 / 130 / ATCC MYA-4618 / FGSC 9003</strain>
    </source>
</reference>
<dbReference type="Gene3D" id="6.10.140.2220">
    <property type="match status" value="1"/>
</dbReference>
<dbReference type="InParanoid" id="A8P313"/>
<dbReference type="Pfam" id="PF01753">
    <property type="entry name" value="zf-MYND"/>
    <property type="match status" value="1"/>
</dbReference>
<keyword evidence="8" id="KW-1185">Reference proteome</keyword>
<feature type="region of interest" description="Disordered" evidence="5">
    <location>
        <begin position="587"/>
        <end position="614"/>
    </location>
</feature>
<dbReference type="OrthoDB" id="2900625at2759"/>
<protein>
    <recommendedName>
        <fullName evidence="6">MYND-type domain-containing protein</fullName>
    </recommendedName>
</protein>
<dbReference type="EMBL" id="AACS02000004">
    <property type="protein sequence ID" value="EAU83379.1"/>
    <property type="molecule type" value="Genomic_DNA"/>
</dbReference>
<dbReference type="RefSeq" id="XP_001838445.1">
    <property type="nucleotide sequence ID" value="XM_001838393.2"/>
</dbReference>
<accession>A8P313</accession>
<gene>
    <name evidence="7" type="ORF">CC1G_09073</name>
</gene>
<dbReference type="Proteomes" id="UP000001861">
    <property type="component" value="Unassembled WGS sequence"/>
</dbReference>
<dbReference type="STRING" id="240176.A8P313"/>
<comment type="caution">
    <text evidence="7">The sequence shown here is derived from an EMBL/GenBank/DDBJ whole genome shotgun (WGS) entry which is preliminary data.</text>
</comment>
<evidence type="ECO:0000313" key="7">
    <source>
        <dbReference type="EMBL" id="EAU83379.1"/>
    </source>
</evidence>
<keyword evidence="1" id="KW-0479">Metal-binding</keyword>
<keyword evidence="3" id="KW-0862">Zinc</keyword>
<dbReference type="PROSITE" id="PS50865">
    <property type="entry name" value="ZF_MYND_2"/>
    <property type="match status" value="1"/>
</dbReference>
<dbReference type="AlphaFoldDB" id="A8P313"/>
<dbReference type="GeneID" id="6015033"/>
<dbReference type="GO" id="GO:0008270">
    <property type="term" value="F:zinc ion binding"/>
    <property type="evidence" value="ECO:0007669"/>
    <property type="project" value="UniProtKB-KW"/>
</dbReference>
<dbReference type="InterPro" id="IPR002893">
    <property type="entry name" value="Znf_MYND"/>
</dbReference>
<organism evidence="7 8">
    <name type="scientific">Coprinopsis cinerea (strain Okayama-7 / 130 / ATCC MYA-4618 / FGSC 9003)</name>
    <name type="common">Inky cap fungus</name>
    <name type="synonym">Hormographiella aspergillata</name>
    <dbReference type="NCBI Taxonomy" id="240176"/>
    <lineage>
        <taxon>Eukaryota</taxon>
        <taxon>Fungi</taxon>
        <taxon>Dikarya</taxon>
        <taxon>Basidiomycota</taxon>
        <taxon>Agaricomycotina</taxon>
        <taxon>Agaricomycetes</taxon>
        <taxon>Agaricomycetidae</taxon>
        <taxon>Agaricales</taxon>
        <taxon>Agaricineae</taxon>
        <taxon>Psathyrellaceae</taxon>
        <taxon>Coprinopsis</taxon>
    </lineage>
</organism>
<evidence type="ECO:0000256" key="2">
    <source>
        <dbReference type="ARBA" id="ARBA00022771"/>
    </source>
</evidence>
<evidence type="ECO:0000259" key="6">
    <source>
        <dbReference type="PROSITE" id="PS50865"/>
    </source>
</evidence>
<evidence type="ECO:0000256" key="1">
    <source>
        <dbReference type="ARBA" id="ARBA00022723"/>
    </source>
</evidence>
<keyword evidence="2 4" id="KW-0863">Zinc-finger</keyword>
<dbReference type="VEuPathDB" id="FungiDB:CC1G_09073"/>
<sequence>MSRIPAYLIERAKNGDELALRHLSDIVTPENYTLAALDATLAHLRIEKLPTNPSEVAAFSGICRGALQCFSACISNCYRGPTYIRATISKVMDQMDDILSWVNVFTAYVLGTNLSAEVASAALHLAVLTVVILMRLEPQVEDQILCSPKTVTFFLKSWNDRRCDNGMPFVFDNVSGCPLVTLFARYLGHPEGYDLLVESITSSRRRLAAFCDSYVLRITVTLKVLESEPGFDMPNYIFTLLSNLPQIASKSVLIHRGLRESRMLDQSIRTLVTLSPQIDSKQKFGMSALVLHAAYQRGADPIKGVVEVLRAGMMRPLVLGMLTCPDTGFGENAMVSRLCDSVVRAWRGFSFYPAVIRALKEAVATVPKEKWVEFSTKRALNTSDVFHTFVGGIDERYAMMEAVENDGIDFCDNYAHKRRPRKRLSQLSQCSRCRTVVYCSHECQKEDWVAGHRDECYTMRLSHLKLRREGVRYSPSSRAYHLHLTSVALNLRHREWDRLARRYYPDKDPRDCVVVVDFTGEVDEIRAPTLRKSRGLRPSDPARIIPVDVYLQQHWNPERWETFSECDAAEKRAVAIVEDAFLDQLHFGSDDSSESGDDSAEGSRNGGVDRDGEVGEAAIDDAQTRIVESLFCWNGGYRISLLGEFKPEATGAVEKWKPVRHVARIQRKIRKGDVLGFLDFGYDE</sequence>
<evidence type="ECO:0000313" key="8">
    <source>
        <dbReference type="Proteomes" id="UP000001861"/>
    </source>
</evidence>
<evidence type="ECO:0000256" key="4">
    <source>
        <dbReference type="PROSITE-ProRule" id="PRU00134"/>
    </source>
</evidence>